<keyword evidence="2" id="KW-1185">Reference proteome</keyword>
<organism evidence="1 2">
    <name type="scientific">Anopheles atroparvus</name>
    <name type="common">European mosquito</name>
    <dbReference type="NCBI Taxonomy" id="41427"/>
    <lineage>
        <taxon>Eukaryota</taxon>
        <taxon>Metazoa</taxon>
        <taxon>Ecdysozoa</taxon>
        <taxon>Arthropoda</taxon>
        <taxon>Hexapoda</taxon>
        <taxon>Insecta</taxon>
        <taxon>Pterygota</taxon>
        <taxon>Neoptera</taxon>
        <taxon>Endopterygota</taxon>
        <taxon>Diptera</taxon>
        <taxon>Nematocera</taxon>
        <taxon>Culicoidea</taxon>
        <taxon>Culicidae</taxon>
        <taxon>Anophelinae</taxon>
        <taxon>Anopheles</taxon>
    </lineage>
</organism>
<protein>
    <submittedName>
        <fullName evidence="1">Uncharacterized protein</fullName>
    </submittedName>
</protein>
<dbReference type="AlphaFoldDB" id="A0AAG5DWI3"/>
<reference evidence="1" key="1">
    <citation type="submission" date="2024-04" db="UniProtKB">
        <authorList>
            <consortium name="EnsemblMetazoa"/>
        </authorList>
    </citation>
    <scope>IDENTIFICATION</scope>
    <source>
        <strain evidence="1">EBRO</strain>
    </source>
</reference>
<name>A0AAG5DWI3_ANOAO</name>
<accession>A0AAG5DWI3</accession>
<proteinExistence type="predicted"/>
<sequence>MIVRQREGTCPSAVCAACAKTKQNHSVQCVSNNETGNNRRPYLTSECVVKFASIDPACDSLQIRVPCVPALLSFSF</sequence>
<dbReference type="Proteomes" id="UP000075880">
    <property type="component" value="Unassembled WGS sequence"/>
</dbReference>
<dbReference type="EnsemblMetazoa" id="ENSAATROPT017546">
    <property type="protein sequence ID" value="ENSAATROPP015501"/>
    <property type="gene ID" value="ENSAATROPG014342"/>
</dbReference>
<evidence type="ECO:0000313" key="2">
    <source>
        <dbReference type="Proteomes" id="UP000075880"/>
    </source>
</evidence>
<evidence type="ECO:0000313" key="1">
    <source>
        <dbReference type="EnsemblMetazoa" id="ENSAATROPP015501"/>
    </source>
</evidence>